<feature type="non-terminal residue" evidence="2">
    <location>
        <position position="1"/>
    </location>
</feature>
<accession>A0A6A5SFT9</accession>
<evidence type="ECO:0000313" key="3">
    <source>
        <dbReference type="Proteomes" id="UP000800038"/>
    </source>
</evidence>
<keyword evidence="3" id="KW-1185">Reference proteome</keyword>
<dbReference type="Pfam" id="PF17667">
    <property type="entry name" value="Pkinase_fungal"/>
    <property type="match status" value="1"/>
</dbReference>
<proteinExistence type="predicted"/>
<evidence type="ECO:0000313" key="2">
    <source>
        <dbReference type="EMBL" id="KAF1939511.1"/>
    </source>
</evidence>
<dbReference type="InterPro" id="IPR040976">
    <property type="entry name" value="Pkinase_fungal"/>
</dbReference>
<dbReference type="AlphaFoldDB" id="A0A6A5SFT9"/>
<dbReference type="Proteomes" id="UP000800038">
    <property type="component" value="Unassembled WGS sequence"/>
</dbReference>
<organism evidence="2 3">
    <name type="scientific">Clathrospora elynae</name>
    <dbReference type="NCBI Taxonomy" id="706981"/>
    <lineage>
        <taxon>Eukaryota</taxon>
        <taxon>Fungi</taxon>
        <taxon>Dikarya</taxon>
        <taxon>Ascomycota</taxon>
        <taxon>Pezizomycotina</taxon>
        <taxon>Dothideomycetes</taxon>
        <taxon>Pleosporomycetidae</taxon>
        <taxon>Pleosporales</taxon>
        <taxon>Diademaceae</taxon>
        <taxon>Clathrospora</taxon>
    </lineage>
</organism>
<gene>
    <name evidence="2" type="ORF">EJ02DRAFT_325350</name>
</gene>
<feature type="domain" description="Fungal-type protein kinase" evidence="1">
    <location>
        <begin position="2"/>
        <end position="52"/>
    </location>
</feature>
<dbReference type="PANTHER" id="PTHR38248">
    <property type="entry name" value="FUNK1 6"/>
    <property type="match status" value="1"/>
</dbReference>
<protein>
    <recommendedName>
        <fullName evidence="1">Fungal-type protein kinase domain-containing protein</fullName>
    </recommendedName>
</protein>
<feature type="non-terminal residue" evidence="2">
    <location>
        <position position="64"/>
    </location>
</feature>
<reference evidence="2" key="1">
    <citation type="journal article" date="2020" name="Stud. Mycol.">
        <title>101 Dothideomycetes genomes: a test case for predicting lifestyles and emergence of pathogens.</title>
        <authorList>
            <person name="Haridas S."/>
            <person name="Albert R."/>
            <person name="Binder M."/>
            <person name="Bloem J."/>
            <person name="Labutti K."/>
            <person name="Salamov A."/>
            <person name="Andreopoulos B."/>
            <person name="Baker S."/>
            <person name="Barry K."/>
            <person name="Bills G."/>
            <person name="Bluhm B."/>
            <person name="Cannon C."/>
            <person name="Castanera R."/>
            <person name="Culley D."/>
            <person name="Daum C."/>
            <person name="Ezra D."/>
            <person name="Gonzalez J."/>
            <person name="Henrissat B."/>
            <person name="Kuo A."/>
            <person name="Liang C."/>
            <person name="Lipzen A."/>
            <person name="Lutzoni F."/>
            <person name="Magnuson J."/>
            <person name="Mondo S."/>
            <person name="Nolan M."/>
            <person name="Ohm R."/>
            <person name="Pangilinan J."/>
            <person name="Park H.-J."/>
            <person name="Ramirez L."/>
            <person name="Alfaro M."/>
            <person name="Sun H."/>
            <person name="Tritt A."/>
            <person name="Yoshinaga Y."/>
            <person name="Zwiers L.-H."/>
            <person name="Turgeon B."/>
            <person name="Goodwin S."/>
            <person name="Spatafora J."/>
            <person name="Crous P."/>
            <person name="Grigoriev I."/>
        </authorList>
    </citation>
    <scope>NUCLEOTIDE SEQUENCE</scope>
    <source>
        <strain evidence="2">CBS 161.51</strain>
    </source>
</reference>
<dbReference type="PANTHER" id="PTHR38248:SF2">
    <property type="entry name" value="FUNK1 11"/>
    <property type="match status" value="1"/>
</dbReference>
<sequence>VNLAIKEDCEKPSGAQGKTGMRAFMVIGILHDAEQHSFMHNLESSFWVLSWIYIHYNGLQGRVV</sequence>
<dbReference type="EMBL" id="ML976080">
    <property type="protein sequence ID" value="KAF1939511.1"/>
    <property type="molecule type" value="Genomic_DNA"/>
</dbReference>
<evidence type="ECO:0000259" key="1">
    <source>
        <dbReference type="Pfam" id="PF17667"/>
    </source>
</evidence>
<name>A0A6A5SFT9_9PLEO</name>
<dbReference type="OrthoDB" id="3784463at2759"/>